<dbReference type="SUPFAM" id="SSF53335">
    <property type="entry name" value="S-adenosyl-L-methionine-dependent methyltransferases"/>
    <property type="match status" value="1"/>
</dbReference>
<dbReference type="PIRSF" id="PIRSF003078">
    <property type="entry name" value="GidB"/>
    <property type="match status" value="1"/>
</dbReference>
<sequence>MRNKICHYFKELSPLQIALFNSLGDLYAYWNAKINLVSRKDIDHLYLHHVLHSLAIAKVITFCANTRILDFGTGGGFPGIPLAIMFPEVDFHLVDSIGKKTKVVQEIVNEMGLKNIIVSCIRGEALRGSYDFMVGRAVTNLAQFYSWGKDKIAKEQKNSLHNGILYLTGSTSIILPSMHTYALQDFFEEPFFKEKWLVHG</sequence>
<dbReference type="GO" id="GO:0005829">
    <property type="term" value="C:cytosol"/>
    <property type="evidence" value="ECO:0007669"/>
    <property type="project" value="TreeGrafter"/>
</dbReference>
<dbReference type="Pfam" id="PF02527">
    <property type="entry name" value="GidB"/>
    <property type="match status" value="1"/>
</dbReference>
<feature type="binding site" evidence="6">
    <location>
        <position position="136"/>
    </location>
    <ligand>
        <name>S-adenosyl-L-methionine</name>
        <dbReference type="ChEBI" id="CHEBI:59789"/>
    </ligand>
</feature>
<keyword evidence="3 6" id="KW-0489">Methyltransferase</keyword>
<keyword evidence="4 6" id="KW-0808">Transferase</keyword>
<dbReference type="Proteomes" id="UP000270927">
    <property type="component" value="Unassembled WGS sequence"/>
</dbReference>
<dbReference type="Gene3D" id="3.40.50.150">
    <property type="entry name" value="Vaccinia Virus protein VP39"/>
    <property type="match status" value="1"/>
</dbReference>
<dbReference type="PANTHER" id="PTHR31760:SF0">
    <property type="entry name" value="S-ADENOSYL-L-METHIONINE-DEPENDENT METHYLTRANSFERASES SUPERFAMILY PROTEIN"/>
    <property type="match status" value="1"/>
</dbReference>
<feature type="binding site" evidence="6">
    <location>
        <position position="77"/>
    </location>
    <ligand>
        <name>S-adenosyl-L-methionine</name>
        <dbReference type="ChEBI" id="CHEBI:59789"/>
    </ligand>
</feature>
<protein>
    <recommendedName>
        <fullName evidence="6">Ribosomal RNA small subunit methyltransferase G</fullName>
        <ecNumber evidence="6">2.1.1.-</ecNumber>
    </recommendedName>
    <alternativeName>
        <fullName evidence="6">16S rRNA 7-methylguanosine methyltransferase</fullName>
        <shortName evidence="6">16S rRNA m7G methyltransferase</shortName>
    </alternativeName>
</protein>
<dbReference type="OrthoDB" id="9808773at2"/>
<evidence type="ECO:0000256" key="5">
    <source>
        <dbReference type="ARBA" id="ARBA00022691"/>
    </source>
</evidence>
<dbReference type="NCBIfam" id="TIGR00138">
    <property type="entry name" value="rsmG_gidB"/>
    <property type="match status" value="1"/>
</dbReference>
<reference evidence="7 8" key="1">
    <citation type="submission" date="2018-09" db="EMBL/GenBank/DDBJ databases">
        <title>Comparative Genomics of Wolbachia-Cardinium Dual Endosymbiosis in a Plant-Parasitic Nematode.</title>
        <authorList>
            <person name="Brown A.M.V."/>
            <person name="Wasala S.K."/>
            <person name="Howe D.K."/>
            <person name="Peetz A.B."/>
            <person name="Zasada I.A."/>
            <person name="Denver D.R."/>
        </authorList>
    </citation>
    <scope>NUCLEOTIDE SEQUENCE [LARGE SCALE GENOMIC DNA]</scope>
    <source>
        <strain evidence="7 8">Pp_1</strain>
    </source>
</reference>
<evidence type="ECO:0000256" key="6">
    <source>
        <dbReference type="HAMAP-Rule" id="MF_00074"/>
    </source>
</evidence>
<comment type="caution">
    <text evidence="7">The sequence shown here is derived from an EMBL/GenBank/DDBJ whole genome shotgun (WGS) entry which is preliminary data.</text>
</comment>
<keyword evidence="1 6" id="KW-0963">Cytoplasm</keyword>
<comment type="subcellular location">
    <subcellularLocation>
        <location evidence="6">Cytoplasm</location>
    </subcellularLocation>
</comment>
<keyword evidence="8" id="KW-1185">Reference proteome</keyword>
<evidence type="ECO:0000256" key="1">
    <source>
        <dbReference type="ARBA" id="ARBA00022490"/>
    </source>
</evidence>
<dbReference type="EC" id="2.1.1.-" evidence="6"/>
<gene>
    <name evidence="6 7" type="primary">rsmG</name>
    <name evidence="7" type="ORF">EDM02_02860</name>
</gene>
<evidence type="ECO:0000256" key="4">
    <source>
        <dbReference type="ARBA" id="ARBA00022679"/>
    </source>
</evidence>
<accession>A0A3N2QCL3</accession>
<organism evidence="7 8">
    <name type="scientific">Candidatus Cardinium hertigii</name>
    <dbReference type="NCBI Taxonomy" id="247481"/>
    <lineage>
        <taxon>Bacteria</taxon>
        <taxon>Pseudomonadati</taxon>
        <taxon>Bacteroidota</taxon>
        <taxon>Cytophagia</taxon>
        <taxon>Cytophagales</taxon>
        <taxon>Amoebophilaceae</taxon>
        <taxon>Candidatus Cardinium</taxon>
    </lineage>
</organism>
<evidence type="ECO:0000256" key="2">
    <source>
        <dbReference type="ARBA" id="ARBA00022552"/>
    </source>
</evidence>
<dbReference type="RefSeq" id="WP_123662888.1">
    <property type="nucleotide sequence ID" value="NZ_RARA01000024.1"/>
</dbReference>
<dbReference type="PANTHER" id="PTHR31760">
    <property type="entry name" value="S-ADENOSYL-L-METHIONINE-DEPENDENT METHYLTRANSFERASES SUPERFAMILY PROTEIN"/>
    <property type="match status" value="1"/>
</dbReference>
<feature type="binding site" evidence="6">
    <location>
        <begin position="123"/>
        <end position="124"/>
    </location>
    <ligand>
        <name>S-adenosyl-L-methionine</name>
        <dbReference type="ChEBI" id="CHEBI:59789"/>
    </ligand>
</feature>
<keyword evidence="5 6" id="KW-0949">S-adenosyl-L-methionine</keyword>
<dbReference type="EMBL" id="RARA01000024">
    <property type="protein sequence ID" value="ROT47352.1"/>
    <property type="molecule type" value="Genomic_DNA"/>
</dbReference>
<evidence type="ECO:0000313" key="7">
    <source>
        <dbReference type="EMBL" id="ROT47352.1"/>
    </source>
</evidence>
<comment type="function">
    <text evidence="6">Specifically methylates the N7 position of a guanine in 16S rRNA.</text>
</comment>
<dbReference type="InterPro" id="IPR029063">
    <property type="entry name" value="SAM-dependent_MTases_sf"/>
</dbReference>
<dbReference type="InterPro" id="IPR003682">
    <property type="entry name" value="rRNA_ssu_MeTfrase_G"/>
</dbReference>
<feature type="binding site" evidence="6">
    <location>
        <position position="72"/>
    </location>
    <ligand>
        <name>S-adenosyl-L-methionine</name>
        <dbReference type="ChEBI" id="CHEBI:59789"/>
    </ligand>
</feature>
<keyword evidence="2 6" id="KW-0698">rRNA processing</keyword>
<dbReference type="HAMAP" id="MF_00074">
    <property type="entry name" value="16SrRNA_methyltr_G"/>
    <property type="match status" value="1"/>
</dbReference>
<comment type="similarity">
    <text evidence="6">Belongs to the methyltransferase superfamily. RNA methyltransferase RsmG family.</text>
</comment>
<name>A0A3N2QCL3_9BACT</name>
<evidence type="ECO:0000313" key="8">
    <source>
        <dbReference type="Proteomes" id="UP000270927"/>
    </source>
</evidence>
<dbReference type="AlphaFoldDB" id="A0A3N2QCL3"/>
<dbReference type="GO" id="GO:0070043">
    <property type="term" value="F:rRNA (guanine-N7-)-methyltransferase activity"/>
    <property type="evidence" value="ECO:0007669"/>
    <property type="project" value="UniProtKB-UniRule"/>
</dbReference>
<evidence type="ECO:0000256" key="3">
    <source>
        <dbReference type="ARBA" id="ARBA00022603"/>
    </source>
</evidence>
<proteinExistence type="inferred from homology"/>
<comment type="caution">
    <text evidence="6">Lacks conserved residue(s) required for the propagation of feature annotation.</text>
</comment>